<evidence type="ECO:0000256" key="1">
    <source>
        <dbReference type="SAM" id="MobiDB-lite"/>
    </source>
</evidence>
<evidence type="ECO:0000313" key="3">
    <source>
        <dbReference type="WBParaSite" id="HCON_00061250-00001"/>
    </source>
</evidence>
<keyword evidence="2" id="KW-1185">Reference proteome</keyword>
<dbReference type="AlphaFoldDB" id="A0A7I4Y771"/>
<sequence length="401" mass="44722">MSDELPEDIRRIITAQTERKLPTTVTLPVLPKIGQPFPNTDTVSGQSSSASLRNSSLDMGTSGHVVKPSITPQMKRSSATKQHRPDQIIQFDYSHIPNHELLSSTESTSNADAGRRASINALTTELDRTFVIRRAEPLLALPSDDSISVLDLTLAPIPATLPVIPGLQTAIDNLSERRVQSILDACMLYDREQRGYLSAPSMIKCIGEVVTSVHSSDSPWRLLLNSMAPRGEFIEYKRLFALIQKTRQPEFSEETIPELLTPLNNDDGQFTFKSSTSQENRQICRAQVMKEIEVMLMRNPELSLDRLRTATTHKVIELCEFNMLLEMYGLEEAFRPFHQRLVSCFLTHDNKIHFSAFVGCLALVRPPIRQSAPAAPTAPWNKAPLGPITAKRKTSKHGSGQ</sequence>
<accession>A0A7I4Y771</accession>
<dbReference type="Proteomes" id="UP000025227">
    <property type="component" value="Unplaced"/>
</dbReference>
<dbReference type="OrthoDB" id="5778779at2759"/>
<feature type="compositionally biased region" description="Low complexity" evidence="1">
    <location>
        <begin position="44"/>
        <end position="56"/>
    </location>
</feature>
<feature type="compositionally biased region" description="Basic residues" evidence="1">
    <location>
        <begin position="390"/>
        <end position="401"/>
    </location>
</feature>
<name>A0A7I4Y771_HAECO</name>
<feature type="region of interest" description="Disordered" evidence="1">
    <location>
        <begin position="372"/>
        <end position="401"/>
    </location>
</feature>
<reference evidence="3" key="1">
    <citation type="submission" date="2020-12" db="UniProtKB">
        <authorList>
            <consortium name="WormBaseParasite"/>
        </authorList>
    </citation>
    <scope>IDENTIFICATION</scope>
    <source>
        <strain evidence="3">MHco3</strain>
    </source>
</reference>
<evidence type="ECO:0000313" key="2">
    <source>
        <dbReference type="Proteomes" id="UP000025227"/>
    </source>
</evidence>
<dbReference type="OMA" id="APSMIKC"/>
<dbReference type="WBParaSite" id="HCON_00061250-00001">
    <property type="protein sequence ID" value="HCON_00061250-00001"/>
    <property type="gene ID" value="HCON_00061250"/>
</dbReference>
<proteinExistence type="predicted"/>
<organism evidence="2 3">
    <name type="scientific">Haemonchus contortus</name>
    <name type="common">Barber pole worm</name>
    <dbReference type="NCBI Taxonomy" id="6289"/>
    <lineage>
        <taxon>Eukaryota</taxon>
        <taxon>Metazoa</taxon>
        <taxon>Ecdysozoa</taxon>
        <taxon>Nematoda</taxon>
        <taxon>Chromadorea</taxon>
        <taxon>Rhabditida</taxon>
        <taxon>Rhabditina</taxon>
        <taxon>Rhabditomorpha</taxon>
        <taxon>Strongyloidea</taxon>
        <taxon>Trichostrongylidae</taxon>
        <taxon>Haemonchus</taxon>
    </lineage>
</organism>
<feature type="compositionally biased region" description="Polar residues" evidence="1">
    <location>
        <begin position="70"/>
        <end position="80"/>
    </location>
</feature>
<protein>
    <submittedName>
        <fullName evidence="3">EF-hand domain-containing protein</fullName>
    </submittedName>
</protein>
<feature type="region of interest" description="Disordered" evidence="1">
    <location>
        <begin position="32"/>
        <end position="84"/>
    </location>
</feature>